<keyword evidence="5" id="KW-1185">Reference proteome</keyword>
<protein>
    <submittedName>
        <fullName evidence="4">GNAT family N-acetyltransferase</fullName>
        <ecNumber evidence="4">2.3.-.-</ecNumber>
    </submittedName>
</protein>
<dbReference type="Gene3D" id="3.40.630.30">
    <property type="match status" value="1"/>
</dbReference>
<sequence length="138" mass="16473">MRISQQWNQEDSDYIRRKLIEYNMTQISDEVKTPLENVSFVLRNDQEEIVGGVTGTMFWYHLHIDFLWVSEECRKGGYGSQLIEKMEGYAKEKECYLITLDTFHFQAPDFYKKLGFKEFGRLQDFPKGGSQYFLEKRL</sequence>
<proteinExistence type="predicted"/>
<feature type="domain" description="N-acetyltransferase" evidence="3">
    <location>
        <begin position="1"/>
        <end position="138"/>
    </location>
</feature>
<dbReference type="SUPFAM" id="SSF55729">
    <property type="entry name" value="Acyl-CoA N-acyltransferases (Nat)"/>
    <property type="match status" value="1"/>
</dbReference>
<dbReference type="PANTHER" id="PTHR43800:SF1">
    <property type="entry name" value="PEPTIDYL-LYSINE N-ACETYLTRANSFERASE YJAB"/>
    <property type="match status" value="1"/>
</dbReference>
<reference evidence="5" key="1">
    <citation type="journal article" date="2019" name="Int. J. Syst. Evol. Microbiol.">
        <title>The Global Catalogue of Microorganisms (GCM) 10K type strain sequencing project: providing services to taxonomists for standard genome sequencing and annotation.</title>
        <authorList>
            <consortium name="The Broad Institute Genomics Platform"/>
            <consortium name="The Broad Institute Genome Sequencing Center for Infectious Disease"/>
            <person name="Wu L."/>
            <person name="Ma J."/>
        </authorList>
    </citation>
    <scope>NUCLEOTIDE SEQUENCE [LARGE SCALE GENOMIC DNA]</scope>
    <source>
        <strain evidence="5">KCTC 3913</strain>
    </source>
</reference>
<name>A0ABW5RNL7_9BACI</name>
<dbReference type="PROSITE" id="PS51186">
    <property type="entry name" value="GNAT"/>
    <property type="match status" value="1"/>
</dbReference>
<dbReference type="InterPro" id="IPR000182">
    <property type="entry name" value="GNAT_dom"/>
</dbReference>
<comment type="caution">
    <text evidence="4">The sequence shown here is derived from an EMBL/GenBank/DDBJ whole genome shotgun (WGS) entry which is preliminary data.</text>
</comment>
<dbReference type="Pfam" id="PF00583">
    <property type="entry name" value="Acetyltransf_1"/>
    <property type="match status" value="1"/>
</dbReference>
<keyword evidence="2 4" id="KW-0012">Acyltransferase</keyword>
<dbReference type="PANTHER" id="PTHR43800">
    <property type="entry name" value="PEPTIDYL-LYSINE N-ACETYLTRANSFERASE YJAB"/>
    <property type="match status" value="1"/>
</dbReference>
<dbReference type="RefSeq" id="WP_377933577.1">
    <property type="nucleotide sequence ID" value="NZ_JBHUMF010000014.1"/>
</dbReference>
<evidence type="ECO:0000313" key="5">
    <source>
        <dbReference type="Proteomes" id="UP001597506"/>
    </source>
</evidence>
<accession>A0ABW5RNL7</accession>
<gene>
    <name evidence="4" type="ORF">ACFSUL_05845</name>
</gene>
<dbReference type="GO" id="GO:0016746">
    <property type="term" value="F:acyltransferase activity"/>
    <property type="evidence" value="ECO:0007669"/>
    <property type="project" value="UniProtKB-KW"/>
</dbReference>
<dbReference type="EMBL" id="JBHUMF010000014">
    <property type="protein sequence ID" value="MFD2680273.1"/>
    <property type="molecule type" value="Genomic_DNA"/>
</dbReference>
<dbReference type="CDD" id="cd04301">
    <property type="entry name" value="NAT_SF"/>
    <property type="match status" value="1"/>
</dbReference>
<evidence type="ECO:0000313" key="4">
    <source>
        <dbReference type="EMBL" id="MFD2680273.1"/>
    </source>
</evidence>
<evidence type="ECO:0000259" key="3">
    <source>
        <dbReference type="PROSITE" id="PS51186"/>
    </source>
</evidence>
<dbReference type="Proteomes" id="UP001597506">
    <property type="component" value="Unassembled WGS sequence"/>
</dbReference>
<dbReference type="InterPro" id="IPR016181">
    <property type="entry name" value="Acyl_CoA_acyltransferase"/>
</dbReference>
<dbReference type="EC" id="2.3.-.-" evidence="4"/>
<evidence type="ECO:0000256" key="2">
    <source>
        <dbReference type="ARBA" id="ARBA00023315"/>
    </source>
</evidence>
<organism evidence="4 5">
    <name type="scientific">Bacillus seohaeanensis</name>
    <dbReference type="NCBI Taxonomy" id="284580"/>
    <lineage>
        <taxon>Bacteria</taxon>
        <taxon>Bacillati</taxon>
        <taxon>Bacillota</taxon>
        <taxon>Bacilli</taxon>
        <taxon>Bacillales</taxon>
        <taxon>Bacillaceae</taxon>
        <taxon>Bacillus</taxon>
    </lineage>
</organism>
<evidence type="ECO:0000256" key="1">
    <source>
        <dbReference type="ARBA" id="ARBA00022679"/>
    </source>
</evidence>
<keyword evidence="1 4" id="KW-0808">Transferase</keyword>